<dbReference type="AlphaFoldDB" id="A0A1I2J4U8"/>
<evidence type="ECO:0000256" key="1">
    <source>
        <dbReference type="SAM" id="Phobius"/>
    </source>
</evidence>
<accession>A0A1I2J4U8</accession>
<keyword evidence="3" id="KW-1185">Reference proteome</keyword>
<proteinExistence type="predicted"/>
<evidence type="ECO:0000313" key="3">
    <source>
        <dbReference type="Proteomes" id="UP000199477"/>
    </source>
</evidence>
<sequence length="142" mass="15648">MLPRERFAWIWTIALVLIGAAYFIAVAVQQQAHAELGFLTRIATLAVALGSLAVVAGGERLFALLSGRHRYEAPDERERFMDARASTYAYYVLMAGMLIVGFVMPFGRGGWDIVHGAFLAVIAAEVVHHGSLALAYRRGWRV</sequence>
<feature type="transmembrane region" description="Helical" evidence="1">
    <location>
        <begin position="113"/>
        <end position="136"/>
    </location>
</feature>
<dbReference type="Proteomes" id="UP000199477">
    <property type="component" value="Unassembled WGS sequence"/>
</dbReference>
<dbReference type="EMBL" id="FONH01000021">
    <property type="protein sequence ID" value="SFF49782.1"/>
    <property type="molecule type" value="Genomic_DNA"/>
</dbReference>
<name>A0A1I2J4U8_9GAMM</name>
<feature type="transmembrane region" description="Helical" evidence="1">
    <location>
        <begin position="42"/>
        <end position="67"/>
    </location>
</feature>
<dbReference type="STRING" id="500610.SAMN02799615_03854"/>
<dbReference type="RefSeq" id="WP_051548833.1">
    <property type="nucleotide sequence ID" value="NZ_FONH01000021.1"/>
</dbReference>
<feature type="transmembrane region" description="Helical" evidence="1">
    <location>
        <begin position="7"/>
        <end position="30"/>
    </location>
</feature>
<organism evidence="2 3">
    <name type="scientific">Dyella marensis</name>
    <dbReference type="NCBI Taxonomy" id="500610"/>
    <lineage>
        <taxon>Bacteria</taxon>
        <taxon>Pseudomonadati</taxon>
        <taxon>Pseudomonadota</taxon>
        <taxon>Gammaproteobacteria</taxon>
        <taxon>Lysobacterales</taxon>
        <taxon>Rhodanobacteraceae</taxon>
        <taxon>Dyella</taxon>
    </lineage>
</organism>
<evidence type="ECO:0000313" key="2">
    <source>
        <dbReference type="EMBL" id="SFF49782.1"/>
    </source>
</evidence>
<protein>
    <submittedName>
        <fullName evidence="2">Uncharacterized protein</fullName>
    </submittedName>
</protein>
<keyword evidence="1" id="KW-1133">Transmembrane helix</keyword>
<feature type="transmembrane region" description="Helical" evidence="1">
    <location>
        <begin position="88"/>
        <end position="107"/>
    </location>
</feature>
<keyword evidence="1" id="KW-0472">Membrane</keyword>
<gene>
    <name evidence="2" type="ORF">SAMN02799615_03854</name>
</gene>
<reference evidence="3" key="1">
    <citation type="submission" date="2016-10" db="EMBL/GenBank/DDBJ databases">
        <authorList>
            <person name="Varghese N."/>
            <person name="Submissions S."/>
        </authorList>
    </citation>
    <scope>NUCLEOTIDE SEQUENCE [LARGE SCALE GENOMIC DNA]</scope>
    <source>
        <strain evidence="3">UNC178MFTsu3.1</strain>
    </source>
</reference>
<keyword evidence="1" id="KW-0812">Transmembrane</keyword>